<evidence type="ECO:0000256" key="3">
    <source>
        <dbReference type="ARBA" id="ARBA00022568"/>
    </source>
</evidence>
<dbReference type="InterPro" id="IPR004713">
    <property type="entry name" value="CaH_exchang"/>
</dbReference>
<feature type="domain" description="Sodium/calcium exchanger membrane region" evidence="10">
    <location>
        <begin position="207"/>
        <end position="347"/>
    </location>
</feature>
<dbReference type="AlphaFoldDB" id="D1CBW1"/>
<feature type="transmembrane region" description="Helical" evidence="9">
    <location>
        <begin position="277"/>
        <end position="299"/>
    </location>
</feature>
<dbReference type="KEGG" id="ttr:Tter_1369"/>
<feature type="transmembrane region" description="Helical" evidence="9">
    <location>
        <begin position="332"/>
        <end position="352"/>
    </location>
</feature>
<keyword evidence="5 9" id="KW-0106">Calcium</keyword>
<dbReference type="PANTHER" id="PTHR31503:SF22">
    <property type="entry name" value="VACUOLAR CALCIUM ION TRANSPORTER"/>
    <property type="match status" value="1"/>
</dbReference>
<name>D1CBW1_THET1</name>
<feature type="transmembrane region" description="Helical" evidence="9">
    <location>
        <begin position="305"/>
        <end position="325"/>
    </location>
</feature>
<protein>
    <recommendedName>
        <fullName evidence="9">Ca(2+)/H(+) antiporter</fullName>
    </recommendedName>
</protein>
<keyword evidence="7 9" id="KW-0406">Ion transport</keyword>
<dbReference type="OrthoDB" id="9776105at2"/>
<evidence type="ECO:0000256" key="1">
    <source>
        <dbReference type="ARBA" id="ARBA00004127"/>
    </source>
</evidence>
<dbReference type="RefSeq" id="WP_012875311.1">
    <property type="nucleotide sequence ID" value="NC_013525.1"/>
</dbReference>
<dbReference type="Gene3D" id="1.20.1420.30">
    <property type="entry name" value="NCX, central ion-binding region"/>
    <property type="match status" value="1"/>
</dbReference>
<feature type="transmembrane region" description="Helical" evidence="9">
    <location>
        <begin position="91"/>
        <end position="112"/>
    </location>
</feature>
<dbReference type="Pfam" id="PF01699">
    <property type="entry name" value="Na_Ca_ex"/>
    <property type="match status" value="2"/>
</dbReference>
<dbReference type="GO" id="GO:0012505">
    <property type="term" value="C:endomembrane system"/>
    <property type="evidence" value="ECO:0007669"/>
    <property type="project" value="UniProtKB-SubCell"/>
</dbReference>
<reference evidence="12" key="1">
    <citation type="journal article" date="2010" name="Stand. Genomic Sci.">
        <title>Complete genome sequence of 'Thermobaculum terrenum' type strain (YNP1).</title>
        <authorList>
            <person name="Kiss H."/>
            <person name="Cleland D."/>
            <person name="Lapidus A."/>
            <person name="Lucas S."/>
            <person name="Glavina Del Rio T."/>
            <person name="Nolan M."/>
            <person name="Tice H."/>
            <person name="Han C."/>
            <person name="Goodwin L."/>
            <person name="Pitluck S."/>
            <person name="Liolios K."/>
            <person name="Ivanova N."/>
            <person name="Mavromatis K."/>
            <person name="Ovchinnikova G."/>
            <person name="Pati A."/>
            <person name="Chen A."/>
            <person name="Palaniappan K."/>
            <person name="Land M."/>
            <person name="Hauser L."/>
            <person name="Chang Y."/>
            <person name="Jeffries C."/>
            <person name="Lu M."/>
            <person name="Brettin T."/>
            <person name="Detter J."/>
            <person name="Goker M."/>
            <person name="Tindall B."/>
            <person name="Beck B."/>
            <person name="McDermott T."/>
            <person name="Woyke T."/>
            <person name="Bristow J."/>
            <person name="Eisen J."/>
            <person name="Markowitz V."/>
            <person name="Hugenholtz P."/>
            <person name="Kyrpides N."/>
            <person name="Klenk H."/>
            <person name="Cheng J."/>
        </authorList>
    </citation>
    <scope>NUCLEOTIDE SEQUENCE [LARGE SCALE GENOMIC DNA]</scope>
    <source>
        <strain evidence="12">ATCC BAA-798 / YNP1</strain>
    </source>
</reference>
<evidence type="ECO:0000256" key="7">
    <source>
        <dbReference type="ARBA" id="ARBA00023065"/>
    </source>
</evidence>
<gene>
    <name evidence="11" type="ordered locus">Tter_1369</name>
</gene>
<keyword evidence="2 9" id="KW-0813">Transport</keyword>
<feature type="transmembrane region" description="Helical" evidence="9">
    <location>
        <begin position="241"/>
        <end position="265"/>
    </location>
</feature>
<dbReference type="GO" id="GO:0006874">
    <property type="term" value="P:intracellular calcium ion homeostasis"/>
    <property type="evidence" value="ECO:0007669"/>
    <property type="project" value="TreeGrafter"/>
</dbReference>
<dbReference type="InterPro" id="IPR044880">
    <property type="entry name" value="NCX_ion-bd_dom_sf"/>
</dbReference>
<keyword evidence="8 9" id="KW-0472">Membrane</keyword>
<comment type="function">
    <text evidence="9">Ca(+)/H(+) antiporter that extrudes calcium in exchange for external protons.</text>
</comment>
<dbReference type="Proteomes" id="UP000000323">
    <property type="component" value="Chromosome 1"/>
</dbReference>
<proteinExistence type="inferred from homology"/>
<keyword evidence="3 9" id="KW-0109">Calcium transport</keyword>
<dbReference type="InterPro" id="IPR004837">
    <property type="entry name" value="NaCa_Exmemb"/>
</dbReference>
<dbReference type="HOGENOM" id="CLU_008721_2_2_0"/>
<evidence type="ECO:0000256" key="5">
    <source>
        <dbReference type="ARBA" id="ARBA00022837"/>
    </source>
</evidence>
<feature type="domain" description="Sodium/calcium exchanger membrane region" evidence="10">
    <location>
        <begin position="25"/>
        <end position="180"/>
    </location>
</feature>
<feature type="transmembrane region" description="Helical" evidence="9">
    <location>
        <begin position="5"/>
        <end position="21"/>
    </location>
</feature>
<comment type="similarity">
    <text evidence="9">Belongs to the Ca(2+):cation antiporter (CaCA) (TC 2.A.19) family.</text>
</comment>
<keyword evidence="4 9" id="KW-0812">Transmembrane</keyword>
<dbReference type="EMBL" id="CP001825">
    <property type="protein sequence ID" value="ACZ42276.1"/>
    <property type="molecule type" value="Genomic_DNA"/>
</dbReference>
<evidence type="ECO:0000313" key="11">
    <source>
        <dbReference type="EMBL" id="ACZ42276.1"/>
    </source>
</evidence>
<evidence type="ECO:0000256" key="4">
    <source>
        <dbReference type="ARBA" id="ARBA00022692"/>
    </source>
</evidence>
<evidence type="ECO:0000256" key="6">
    <source>
        <dbReference type="ARBA" id="ARBA00022989"/>
    </source>
</evidence>
<feature type="transmembrane region" description="Helical" evidence="9">
    <location>
        <begin position="202"/>
        <end position="229"/>
    </location>
</feature>
<evidence type="ECO:0000256" key="8">
    <source>
        <dbReference type="ARBA" id="ARBA00023136"/>
    </source>
</evidence>
<feature type="transmembrane region" description="Helical" evidence="9">
    <location>
        <begin position="124"/>
        <end position="144"/>
    </location>
</feature>
<organism evidence="11 12">
    <name type="scientific">Thermobaculum terrenum (strain ATCC BAA-798 / CCMEE 7001 / YNP1)</name>
    <dbReference type="NCBI Taxonomy" id="525904"/>
    <lineage>
        <taxon>Bacteria</taxon>
        <taxon>Bacillati</taxon>
        <taxon>Chloroflexota</taxon>
        <taxon>Chloroflexia</taxon>
        <taxon>Candidatus Thermobaculales</taxon>
        <taxon>Candidatus Thermobaculaceae</taxon>
        <taxon>Thermobaculum</taxon>
    </lineage>
</organism>
<dbReference type="InterPro" id="IPR004798">
    <property type="entry name" value="CAX-like"/>
</dbReference>
<dbReference type="STRING" id="525904.Tter_1369"/>
<dbReference type="GO" id="GO:0016020">
    <property type="term" value="C:membrane"/>
    <property type="evidence" value="ECO:0007669"/>
    <property type="project" value="InterPro"/>
</dbReference>
<feature type="transmembrane region" description="Helical" evidence="9">
    <location>
        <begin position="58"/>
        <end position="79"/>
    </location>
</feature>
<keyword evidence="9" id="KW-0050">Antiport</keyword>
<accession>D1CBW1</accession>
<keyword evidence="6 9" id="KW-1133">Transmembrane helix</keyword>
<evidence type="ECO:0000259" key="10">
    <source>
        <dbReference type="Pfam" id="PF01699"/>
    </source>
</evidence>
<feature type="transmembrane region" description="Helical" evidence="9">
    <location>
        <begin position="164"/>
        <end position="181"/>
    </location>
</feature>
<dbReference type="eggNOG" id="COG0387">
    <property type="taxonomic scope" value="Bacteria"/>
</dbReference>
<keyword evidence="12" id="KW-1185">Reference proteome</keyword>
<comment type="subcellular location">
    <subcellularLocation>
        <location evidence="1">Endomembrane system</location>
        <topology evidence="1">Multi-pass membrane protein</topology>
    </subcellularLocation>
</comment>
<evidence type="ECO:0000256" key="2">
    <source>
        <dbReference type="ARBA" id="ARBA00022448"/>
    </source>
</evidence>
<evidence type="ECO:0000256" key="9">
    <source>
        <dbReference type="RuleBase" id="RU365028"/>
    </source>
</evidence>
<dbReference type="GO" id="GO:0015369">
    <property type="term" value="F:calcium:proton antiporter activity"/>
    <property type="evidence" value="ECO:0007669"/>
    <property type="project" value="UniProtKB-UniRule"/>
</dbReference>
<dbReference type="NCBIfam" id="TIGR00378">
    <property type="entry name" value="cax"/>
    <property type="match status" value="1"/>
</dbReference>
<evidence type="ECO:0000313" key="12">
    <source>
        <dbReference type="Proteomes" id="UP000000323"/>
    </source>
</evidence>
<sequence length="354" mass="37502">MKYIYALLVFLPIAVLLHFFIPDLYLLIFITSAIALVPLAAVLGQATEELAVYTGPQVGGLLNATLGNAAELIISIVALRAGLVDLVKASVTGSIIGNILIVMGASLLAGGIKNGIQRFDRSSMGAVASMMLLAVISISVPTIFSATIQRESGHEDVQLLSDGVAIAMIVVYVLYLLYSFFTSSNSHKSTSDSAESEHTASWSLPVSLGLLVASTIGIVVMSEILVGVVEEVVRALGWTEVFLGVMIIPLVGNVAEHLVGVQVAVKNRMDLSLSISLGSSLQVALFVAPVLVLISLFFSKHMDLVFTRFEIVALIAAVLIGNLVVLDGESNWLEGAQLITAYVILGIAFYFLPV</sequence>
<feature type="transmembrane region" description="Helical" evidence="9">
    <location>
        <begin position="27"/>
        <end position="46"/>
    </location>
</feature>
<dbReference type="PANTHER" id="PTHR31503">
    <property type="entry name" value="VACUOLAR CALCIUM ION TRANSPORTER"/>
    <property type="match status" value="1"/>
</dbReference>